<dbReference type="SUPFAM" id="SSF109604">
    <property type="entry name" value="HD-domain/PDEase-like"/>
    <property type="match status" value="1"/>
</dbReference>
<dbReference type="PANTHER" id="PTHR11373:SF43">
    <property type="entry name" value="DEOXYGUANOSINETRIPHOSPHATE TRIPHOSPHOHYDROLASE-LIKE PROTEIN"/>
    <property type="match status" value="1"/>
</dbReference>
<evidence type="ECO:0000313" key="4">
    <source>
        <dbReference type="EMBL" id="AQQ69948.1"/>
    </source>
</evidence>
<comment type="similarity">
    <text evidence="2">Belongs to the dGTPase family. Type 2 subfamily.</text>
</comment>
<dbReference type="HAMAP" id="MF_01212">
    <property type="entry name" value="dGTPase_type2"/>
    <property type="match status" value="1"/>
</dbReference>
<evidence type="ECO:0000259" key="3">
    <source>
        <dbReference type="PROSITE" id="PS51831"/>
    </source>
</evidence>
<protein>
    <recommendedName>
        <fullName evidence="2">Deoxyguanosinetriphosphate triphosphohydrolase-like protein</fullName>
    </recommendedName>
</protein>
<dbReference type="InterPro" id="IPR006261">
    <property type="entry name" value="dGTPase"/>
</dbReference>
<dbReference type="OrthoDB" id="9803619at2"/>
<proteinExistence type="inferred from homology"/>
<dbReference type="Gene3D" id="1.10.3210.10">
    <property type="entry name" value="Hypothetical protein af1432"/>
    <property type="match status" value="1"/>
</dbReference>
<dbReference type="SMART" id="SM00471">
    <property type="entry name" value="HDc"/>
    <property type="match status" value="1"/>
</dbReference>
<dbReference type="InterPro" id="IPR050135">
    <property type="entry name" value="dGTPase-like"/>
</dbReference>
<keyword evidence="5" id="KW-1185">Reference proteome</keyword>
<dbReference type="GO" id="GO:0006203">
    <property type="term" value="P:dGTP catabolic process"/>
    <property type="evidence" value="ECO:0007669"/>
    <property type="project" value="TreeGrafter"/>
</dbReference>
<dbReference type="Pfam" id="PF13286">
    <property type="entry name" value="HD_assoc"/>
    <property type="match status" value="1"/>
</dbReference>
<organism evidence="4 5">
    <name type="scientific">Limihaloglobus sulfuriphilus</name>
    <dbReference type="NCBI Taxonomy" id="1851148"/>
    <lineage>
        <taxon>Bacteria</taxon>
        <taxon>Pseudomonadati</taxon>
        <taxon>Planctomycetota</taxon>
        <taxon>Phycisphaerae</taxon>
        <taxon>Sedimentisphaerales</taxon>
        <taxon>Sedimentisphaeraceae</taxon>
        <taxon>Limihaloglobus</taxon>
    </lineage>
</organism>
<dbReference type="InterPro" id="IPR003607">
    <property type="entry name" value="HD/PDEase_dom"/>
</dbReference>
<evidence type="ECO:0000256" key="2">
    <source>
        <dbReference type="HAMAP-Rule" id="MF_01212"/>
    </source>
</evidence>
<dbReference type="PROSITE" id="PS51831">
    <property type="entry name" value="HD"/>
    <property type="match status" value="1"/>
</dbReference>
<dbReference type="PANTHER" id="PTHR11373">
    <property type="entry name" value="DEOXYNUCLEOSIDE TRIPHOSPHATE TRIPHOSPHOHYDROLASE"/>
    <property type="match status" value="1"/>
</dbReference>
<name>A0A1Q2MBN8_9BACT</name>
<dbReference type="RefSeq" id="WP_146682248.1">
    <property type="nucleotide sequence ID" value="NZ_CP019646.1"/>
</dbReference>
<keyword evidence="1 2" id="KW-0378">Hydrolase</keyword>
<dbReference type="STRING" id="1851148.SMSP2_00282"/>
<accession>A0A1Q2MBN8</accession>
<dbReference type="Pfam" id="PF01966">
    <property type="entry name" value="HD"/>
    <property type="match status" value="1"/>
</dbReference>
<reference evidence="5" key="1">
    <citation type="submission" date="2017-02" db="EMBL/GenBank/DDBJ databases">
        <title>Comparative genomics and description of representatives of a novel lineage of planctomycetes thriving in anoxic sediments.</title>
        <authorList>
            <person name="Spring S."/>
            <person name="Bunk B."/>
            <person name="Sproer C."/>
        </authorList>
    </citation>
    <scope>NUCLEOTIDE SEQUENCE [LARGE SCALE GENOMIC DNA]</scope>
    <source>
        <strain evidence="5">SM-Chi-D1</strain>
    </source>
</reference>
<evidence type="ECO:0000256" key="1">
    <source>
        <dbReference type="ARBA" id="ARBA00022801"/>
    </source>
</evidence>
<dbReference type="Proteomes" id="UP000188181">
    <property type="component" value="Chromosome"/>
</dbReference>
<gene>
    <name evidence="4" type="primary">dgt</name>
    <name evidence="4" type="ORF">SMSP2_00282</name>
</gene>
<dbReference type="GO" id="GO:0008832">
    <property type="term" value="F:dGTPase activity"/>
    <property type="evidence" value="ECO:0007669"/>
    <property type="project" value="TreeGrafter"/>
</dbReference>
<sequence>MNLKTLYEHLGVTREKSRGREYPVKDHPYRCAFDRDRDRIIHASSFRRLEGKTQVFSPGIDDNFRTRLTHTIEVAQIGRTIAHVMGLNESLTEAICLAHDLGHSPFGHCGESILNELMSGFGGFEHNRQSLRQIELLEHPYPEYMGLNLMYETRLGLGRHHSTYDLAMDARFPEKHCSLEGQITNCADRIAYNCHDLEDGMRSRIIRLDQVKDMDLVKMASDTLKVNFSGDSFVKSSRIVKTMLDFLVGDLIETTYKNIENFNIKTLEDVYYAQEDVVGLSAATDSRLRDIEHFLMENLYMTSSMKTAVGEARECLEYIFARLVKEPELMPKYYRGFIERDGLHRAVCDYISGMTDKFCLQYYNKLKNNSF</sequence>
<evidence type="ECO:0000313" key="5">
    <source>
        <dbReference type="Proteomes" id="UP000188181"/>
    </source>
</evidence>
<dbReference type="AlphaFoldDB" id="A0A1Q2MBN8"/>
<dbReference type="InterPro" id="IPR026875">
    <property type="entry name" value="PHydrolase_assoc_dom"/>
</dbReference>
<dbReference type="CDD" id="cd00077">
    <property type="entry name" value="HDc"/>
    <property type="match status" value="1"/>
</dbReference>
<dbReference type="KEGG" id="pbas:SMSP2_00282"/>
<dbReference type="InterPro" id="IPR023023">
    <property type="entry name" value="dNTPase_2"/>
</dbReference>
<dbReference type="InterPro" id="IPR006674">
    <property type="entry name" value="HD_domain"/>
</dbReference>
<feature type="domain" description="HD" evidence="3">
    <location>
        <begin position="67"/>
        <end position="193"/>
    </location>
</feature>
<dbReference type="EMBL" id="CP019646">
    <property type="protein sequence ID" value="AQQ69948.1"/>
    <property type="molecule type" value="Genomic_DNA"/>
</dbReference>
<dbReference type="NCBIfam" id="TIGR01353">
    <property type="entry name" value="dGTP_triPase"/>
    <property type="match status" value="1"/>
</dbReference>